<evidence type="ECO:0000259" key="2">
    <source>
        <dbReference type="PROSITE" id="PS50104"/>
    </source>
</evidence>
<dbReference type="RefSeq" id="WP_098777583.1">
    <property type="nucleotide sequence ID" value="NZ_NUHO01000062.1"/>
</dbReference>
<dbReference type="AlphaFoldDB" id="A0A2B9DZ45"/>
<dbReference type="Proteomes" id="UP000222054">
    <property type="component" value="Unassembled WGS sequence"/>
</dbReference>
<feature type="coiled-coil region" evidence="1">
    <location>
        <begin position="177"/>
        <end position="204"/>
    </location>
</feature>
<dbReference type="GO" id="GO:0007165">
    <property type="term" value="P:signal transduction"/>
    <property type="evidence" value="ECO:0007669"/>
    <property type="project" value="InterPro"/>
</dbReference>
<gene>
    <name evidence="3" type="ORF">CN958_16200</name>
</gene>
<protein>
    <recommendedName>
        <fullName evidence="2">TIR domain-containing protein</fullName>
    </recommendedName>
</protein>
<comment type="caution">
    <text evidence="3">The sequence shown here is derived from an EMBL/GenBank/DDBJ whole genome shotgun (WGS) entry which is preliminary data.</text>
</comment>
<dbReference type="SUPFAM" id="SSF52200">
    <property type="entry name" value="Toll/Interleukin receptor TIR domain"/>
    <property type="match status" value="1"/>
</dbReference>
<dbReference type="Gene3D" id="3.40.50.10140">
    <property type="entry name" value="Toll/interleukin-1 receptor homology (TIR) domain"/>
    <property type="match status" value="1"/>
</dbReference>
<accession>A0A2B9DZ45</accession>
<sequence length="387" mass="44628">MNTNDFFISHATADHKLVSEIVDFMEVALKVDREKIYCTSGEGTKKIRTGTNFISDIKDNVRGTKLVIFILTPNYFKSNFCLAELGAAWAFSSDVYPIVIPPTPRGLLKSTPLSETTQALTLNTDEDLVDMADEFKRMGVAEYSSAKVLNTRAKRLIQWIDENCSFDIDDTVSKSEYLAVKDQLEGLKREIQAKQLEIAHLTTHHEHTLKALREENAKGKKGTYVIQGEVGKVGNVGKIEKIRITEPVKEETEETTDKWDLFEDRVKKVRDTISSLDAVVLSAIFYDTFNQGTRFWPDQDPFFRWGNVQQLELENMIRVDGEDQRITPNYDEFLVKKAVDSLHELSRYILTDIDEVMEQEFADEYEFYLDFNSKKFWEKVLYINIYV</sequence>
<dbReference type="InterPro" id="IPR035897">
    <property type="entry name" value="Toll_tir_struct_dom_sf"/>
</dbReference>
<evidence type="ECO:0000313" key="3">
    <source>
        <dbReference type="EMBL" id="PGM92329.1"/>
    </source>
</evidence>
<reference evidence="3 4" key="1">
    <citation type="submission" date="2017-09" db="EMBL/GenBank/DDBJ databases">
        <title>Large-scale bioinformatics analysis of Bacillus genomes uncovers conserved roles of natural products in bacterial physiology.</title>
        <authorList>
            <consortium name="Agbiome Team Llc"/>
            <person name="Bleich R.M."/>
            <person name="Grubbs K.J."/>
            <person name="Santa Maria K.C."/>
            <person name="Allen S.E."/>
            <person name="Farag S."/>
            <person name="Shank E.A."/>
            <person name="Bowers A."/>
        </authorList>
    </citation>
    <scope>NUCLEOTIDE SEQUENCE [LARGE SCALE GENOMIC DNA]</scope>
    <source>
        <strain evidence="3 4">AFS053130</strain>
    </source>
</reference>
<keyword evidence="1" id="KW-0175">Coiled coil</keyword>
<evidence type="ECO:0000313" key="4">
    <source>
        <dbReference type="Proteomes" id="UP000222054"/>
    </source>
</evidence>
<name>A0A2B9DZ45_BACCE</name>
<dbReference type="PROSITE" id="PS50104">
    <property type="entry name" value="TIR"/>
    <property type="match status" value="1"/>
</dbReference>
<dbReference type="EMBL" id="NUHO01000062">
    <property type="protein sequence ID" value="PGM92329.1"/>
    <property type="molecule type" value="Genomic_DNA"/>
</dbReference>
<dbReference type="Pfam" id="PF13676">
    <property type="entry name" value="TIR_2"/>
    <property type="match status" value="1"/>
</dbReference>
<feature type="domain" description="TIR" evidence="2">
    <location>
        <begin position="2"/>
        <end position="128"/>
    </location>
</feature>
<evidence type="ECO:0000256" key="1">
    <source>
        <dbReference type="SAM" id="Coils"/>
    </source>
</evidence>
<organism evidence="3 4">
    <name type="scientific">Bacillus cereus</name>
    <dbReference type="NCBI Taxonomy" id="1396"/>
    <lineage>
        <taxon>Bacteria</taxon>
        <taxon>Bacillati</taxon>
        <taxon>Bacillota</taxon>
        <taxon>Bacilli</taxon>
        <taxon>Bacillales</taxon>
        <taxon>Bacillaceae</taxon>
        <taxon>Bacillus</taxon>
        <taxon>Bacillus cereus group</taxon>
    </lineage>
</organism>
<proteinExistence type="predicted"/>
<dbReference type="InterPro" id="IPR000157">
    <property type="entry name" value="TIR_dom"/>
</dbReference>